<dbReference type="Pfam" id="PF13424">
    <property type="entry name" value="TPR_12"/>
    <property type="match status" value="1"/>
</dbReference>
<protein>
    <recommendedName>
        <fullName evidence="1">diguanylate cyclase</fullName>
        <ecNumber evidence="1">2.7.7.65</ecNumber>
    </recommendedName>
</protein>
<dbReference type="RefSeq" id="WP_201662344.1">
    <property type="nucleotide sequence ID" value="NZ_CP068047.1"/>
</dbReference>
<dbReference type="SMART" id="SM00267">
    <property type="entry name" value="GGDEF"/>
    <property type="match status" value="1"/>
</dbReference>
<evidence type="ECO:0000256" key="1">
    <source>
        <dbReference type="ARBA" id="ARBA00012528"/>
    </source>
</evidence>
<dbReference type="InterPro" id="IPR043128">
    <property type="entry name" value="Rev_trsase/Diguanyl_cyclase"/>
</dbReference>
<evidence type="ECO:0000259" key="2">
    <source>
        <dbReference type="PROSITE" id="PS50887"/>
    </source>
</evidence>
<gene>
    <name evidence="3" type="ORF">JI749_08750</name>
</gene>
<evidence type="ECO:0000313" key="3">
    <source>
        <dbReference type="EMBL" id="QQR37674.1"/>
    </source>
</evidence>
<dbReference type="EMBL" id="CP068047">
    <property type="protein sequence ID" value="QQR37674.1"/>
    <property type="molecule type" value="Genomic_DNA"/>
</dbReference>
<sequence>MSPGVAVQRPDVPNFAHALNHTWHMGRTGRSAEALEQVHQLLEQARAAGDDRGIAGCLTQIGWFCLQLGHAEQGIDSAKAARDMWARLRKPGGEAHAGAIYAWLLVELSLVDEGFAEASTAVGLAEIVDNPAILAFALNAKAVALMYGRQDQLVGPLLRRSLALVAGTDDLSAQALYATNLAFSQVSLAEAAENEGRLEEGRTWREQALVNNDLAIKVAETCGDKWALRTALCNGAEYYALLGREDVALSYLARWEEVIGTVGLREHVHYLYTRGELLTRMGRLGEALEFCELAVELAEASSHVDHQVNTLRRLSDVHEALGNHAEALQLYKRFHTAYQRQMGEVIRRRAQLLEMQLETSKLRVRAAALEEQVGQDPLTGLPNRRSFDAAFAQLQGSRFCLAIADLDHFKAINDQYSHVVGDAVLQRVAIILTGLGRQMRAFRLGGEEFALLFPGLELNAAAAVAEAVRGELERADLTDLAPRLKLTASIGVASSAGGPATELMTVADRRLYRAKALGRNRVVSNDLADDISMSA</sequence>
<keyword evidence="4" id="KW-1185">Reference proteome</keyword>
<dbReference type="InterPro" id="IPR050469">
    <property type="entry name" value="Diguanylate_Cyclase"/>
</dbReference>
<name>A0ABX7C364_9HYPH</name>
<dbReference type="SUPFAM" id="SSF48452">
    <property type="entry name" value="TPR-like"/>
    <property type="match status" value="1"/>
</dbReference>
<reference evidence="3 4" key="1">
    <citation type="submission" date="2021-01" db="EMBL/GenBank/DDBJ databases">
        <title>Genome seq and assembly of Devosia sp. G19.</title>
        <authorList>
            <person name="Chhetri G."/>
        </authorList>
    </citation>
    <scope>NUCLEOTIDE SEQUENCE [LARGE SCALE GENOMIC DNA]</scope>
    <source>
        <strain evidence="3 4">G19</strain>
    </source>
</reference>
<dbReference type="InterPro" id="IPR000160">
    <property type="entry name" value="GGDEF_dom"/>
</dbReference>
<dbReference type="PANTHER" id="PTHR45138:SF24">
    <property type="entry name" value="DIGUANYLATE CYCLASE DGCC-RELATED"/>
    <property type="match status" value="1"/>
</dbReference>
<organism evidence="3 4">
    <name type="scientific">Devosia oryziradicis</name>
    <dbReference type="NCBI Taxonomy" id="2801335"/>
    <lineage>
        <taxon>Bacteria</taxon>
        <taxon>Pseudomonadati</taxon>
        <taxon>Pseudomonadota</taxon>
        <taxon>Alphaproteobacteria</taxon>
        <taxon>Hyphomicrobiales</taxon>
        <taxon>Devosiaceae</taxon>
        <taxon>Devosia</taxon>
    </lineage>
</organism>
<dbReference type="Gene3D" id="1.25.40.10">
    <property type="entry name" value="Tetratricopeptide repeat domain"/>
    <property type="match status" value="1"/>
</dbReference>
<evidence type="ECO:0000313" key="4">
    <source>
        <dbReference type="Proteomes" id="UP000595460"/>
    </source>
</evidence>
<dbReference type="NCBIfam" id="TIGR00254">
    <property type="entry name" value="GGDEF"/>
    <property type="match status" value="1"/>
</dbReference>
<dbReference type="PANTHER" id="PTHR45138">
    <property type="entry name" value="REGULATORY COMPONENTS OF SENSORY TRANSDUCTION SYSTEM"/>
    <property type="match status" value="1"/>
</dbReference>
<dbReference type="Pfam" id="PF00990">
    <property type="entry name" value="GGDEF"/>
    <property type="match status" value="1"/>
</dbReference>
<feature type="domain" description="GGDEF" evidence="2">
    <location>
        <begin position="397"/>
        <end position="527"/>
    </location>
</feature>
<dbReference type="InterPro" id="IPR011990">
    <property type="entry name" value="TPR-like_helical_dom_sf"/>
</dbReference>
<accession>A0ABX7C364</accession>
<dbReference type="SUPFAM" id="SSF55073">
    <property type="entry name" value="Nucleotide cyclase"/>
    <property type="match status" value="1"/>
</dbReference>
<dbReference type="Proteomes" id="UP000595460">
    <property type="component" value="Chromosome"/>
</dbReference>
<dbReference type="InterPro" id="IPR029787">
    <property type="entry name" value="Nucleotide_cyclase"/>
</dbReference>
<dbReference type="EC" id="2.7.7.65" evidence="1"/>
<proteinExistence type="predicted"/>
<dbReference type="PROSITE" id="PS50887">
    <property type="entry name" value="GGDEF"/>
    <property type="match status" value="1"/>
</dbReference>
<dbReference type="Gene3D" id="3.30.70.270">
    <property type="match status" value="1"/>
</dbReference>
<dbReference type="CDD" id="cd01949">
    <property type="entry name" value="GGDEF"/>
    <property type="match status" value="1"/>
</dbReference>